<dbReference type="STRING" id="623280.SAMN05660226_04162"/>
<dbReference type="OrthoDB" id="613884at2"/>
<dbReference type="InterPro" id="IPR038475">
    <property type="entry name" value="RecG_C_sf"/>
</dbReference>
<proteinExistence type="predicted"/>
<keyword evidence="1" id="KW-0347">Helicase</keyword>
<evidence type="ECO:0000313" key="2">
    <source>
        <dbReference type="Proteomes" id="UP000190541"/>
    </source>
</evidence>
<keyword evidence="2" id="KW-1185">Reference proteome</keyword>
<dbReference type="GO" id="GO:0004386">
    <property type="term" value="F:helicase activity"/>
    <property type="evidence" value="ECO:0007669"/>
    <property type="project" value="UniProtKB-KW"/>
</dbReference>
<dbReference type="AlphaFoldDB" id="A0A1T5FS87"/>
<keyword evidence="1" id="KW-0547">Nucleotide-binding</keyword>
<sequence>MPALREIVTNMVVHRDYMNSGDSSVKIFDNCIEFFNPGHLPDTISIEQLFGKQVECFVKHGAAYL</sequence>
<protein>
    <submittedName>
        <fullName evidence="1">ATP-dependent DNA helicase RecG</fullName>
    </submittedName>
</protein>
<accession>A0A1T5FS87</accession>
<keyword evidence="1" id="KW-0067">ATP-binding</keyword>
<reference evidence="1 2" key="1">
    <citation type="submission" date="2017-02" db="EMBL/GenBank/DDBJ databases">
        <authorList>
            <person name="Peterson S.W."/>
        </authorList>
    </citation>
    <scope>NUCLEOTIDE SEQUENCE [LARGE SCALE GENOMIC DNA]</scope>
    <source>
        <strain evidence="1 2">DSM 22899</strain>
    </source>
</reference>
<evidence type="ECO:0000313" key="1">
    <source>
        <dbReference type="EMBL" id="SKB98990.1"/>
    </source>
</evidence>
<organism evidence="1 2">
    <name type="scientific">Parapedobacter luteus</name>
    <dbReference type="NCBI Taxonomy" id="623280"/>
    <lineage>
        <taxon>Bacteria</taxon>
        <taxon>Pseudomonadati</taxon>
        <taxon>Bacteroidota</taxon>
        <taxon>Sphingobacteriia</taxon>
        <taxon>Sphingobacteriales</taxon>
        <taxon>Sphingobacteriaceae</taxon>
        <taxon>Parapedobacter</taxon>
    </lineage>
</organism>
<dbReference type="EMBL" id="FUYS01000021">
    <property type="protein sequence ID" value="SKB98990.1"/>
    <property type="molecule type" value="Genomic_DNA"/>
</dbReference>
<name>A0A1T5FS87_9SPHI</name>
<keyword evidence="1" id="KW-0378">Hydrolase</keyword>
<gene>
    <name evidence="1" type="ORF">SAMN05660226_04162</name>
</gene>
<dbReference type="Gene3D" id="3.30.565.60">
    <property type="match status" value="1"/>
</dbReference>
<dbReference type="Proteomes" id="UP000190541">
    <property type="component" value="Unassembled WGS sequence"/>
</dbReference>